<comment type="caution">
    <text evidence="1">The sequence shown here is derived from an EMBL/GenBank/DDBJ whole genome shotgun (WGS) entry which is preliminary data.</text>
</comment>
<reference evidence="1" key="1">
    <citation type="journal article" date="2023" name="Mol. Ecol. Resour.">
        <title>Chromosome-level genome assembly of a triploid poplar Populus alba 'Berolinensis'.</title>
        <authorList>
            <person name="Chen S."/>
            <person name="Yu Y."/>
            <person name="Wang X."/>
            <person name="Wang S."/>
            <person name="Zhang T."/>
            <person name="Zhou Y."/>
            <person name="He R."/>
            <person name="Meng N."/>
            <person name="Wang Y."/>
            <person name="Liu W."/>
            <person name="Liu Z."/>
            <person name="Liu J."/>
            <person name="Guo Q."/>
            <person name="Huang H."/>
            <person name="Sederoff R.R."/>
            <person name="Wang G."/>
            <person name="Qu G."/>
            <person name="Chen S."/>
        </authorList>
    </citation>
    <scope>NUCLEOTIDE SEQUENCE</scope>
    <source>
        <strain evidence="1">SC-2020</strain>
    </source>
</reference>
<evidence type="ECO:0000313" key="2">
    <source>
        <dbReference type="Proteomes" id="UP001164929"/>
    </source>
</evidence>
<evidence type="ECO:0000313" key="1">
    <source>
        <dbReference type="EMBL" id="KAJ6970762.1"/>
    </source>
</evidence>
<protein>
    <submittedName>
        <fullName evidence="1">Uncharacterized protein</fullName>
    </submittedName>
</protein>
<dbReference type="EMBL" id="JAQIZT010000015">
    <property type="protein sequence ID" value="KAJ6970762.1"/>
    <property type="molecule type" value="Genomic_DNA"/>
</dbReference>
<keyword evidence="2" id="KW-1185">Reference proteome</keyword>
<name>A0AAD6PWW2_9ROSI</name>
<gene>
    <name evidence="1" type="ORF">NC653_035135</name>
</gene>
<accession>A0AAD6PWW2</accession>
<proteinExistence type="predicted"/>
<dbReference type="Proteomes" id="UP001164929">
    <property type="component" value="Chromosome 15"/>
</dbReference>
<organism evidence="1 2">
    <name type="scientific">Populus alba x Populus x berolinensis</name>
    <dbReference type="NCBI Taxonomy" id="444605"/>
    <lineage>
        <taxon>Eukaryota</taxon>
        <taxon>Viridiplantae</taxon>
        <taxon>Streptophyta</taxon>
        <taxon>Embryophyta</taxon>
        <taxon>Tracheophyta</taxon>
        <taxon>Spermatophyta</taxon>
        <taxon>Magnoliopsida</taxon>
        <taxon>eudicotyledons</taxon>
        <taxon>Gunneridae</taxon>
        <taxon>Pentapetalae</taxon>
        <taxon>rosids</taxon>
        <taxon>fabids</taxon>
        <taxon>Malpighiales</taxon>
        <taxon>Salicaceae</taxon>
        <taxon>Saliceae</taxon>
        <taxon>Populus</taxon>
    </lineage>
</organism>
<sequence length="53" mass="6166">MIETLVTATTANLVYNIVECKRPQFLQSTSTGFHLDWFKSRPVCIWIPIHLDM</sequence>
<dbReference type="AlphaFoldDB" id="A0AAD6PWW2"/>